<evidence type="ECO:0000256" key="2">
    <source>
        <dbReference type="ARBA" id="ARBA00022833"/>
    </source>
</evidence>
<name>A0ABS7BKZ4_9SPHN</name>
<evidence type="ECO:0000313" key="4">
    <source>
        <dbReference type="Proteomes" id="UP000759103"/>
    </source>
</evidence>
<proteinExistence type="predicted"/>
<evidence type="ECO:0000256" key="1">
    <source>
        <dbReference type="ARBA" id="ARBA00022723"/>
    </source>
</evidence>
<dbReference type="Gene3D" id="2.60.120.10">
    <property type="entry name" value="Jelly Rolls"/>
    <property type="match status" value="1"/>
</dbReference>
<dbReference type="Proteomes" id="UP000759103">
    <property type="component" value="Unassembled WGS sequence"/>
</dbReference>
<keyword evidence="3" id="KW-0413">Isomerase</keyword>
<evidence type="ECO:0000313" key="3">
    <source>
        <dbReference type="EMBL" id="MBW6530276.1"/>
    </source>
</evidence>
<accession>A0ABS7BKZ4</accession>
<dbReference type="SUPFAM" id="SSF51182">
    <property type="entry name" value="RmlC-like cupins"/>
    <property type="match status" value="1"/>
</dbReference>
<dbReference type="CDD" id="cd07010">
    <property type="entry name" value="cupin_PMI_type_I_N_bac"/>
    <property type="match status" value="1"/>
</dbReference>
<dbReference type="InterPro" id="IPR011051">
    <property type="entry name" value="RmlC_Cupin_sf"/>
</dbReference>
<sequence>MTNYDKRPVVRVDDAADVCLVGWGAILPRLAAACDLCVECYPGAPVAAIVAVLREAWPEAEVVDTAALFRDPAVLDAEIDEMLGDDPVFARFPAIGIADFLDEAKVAAWRAERAPGRRTVVVGPGAATVLPARDRLVYVAMARWELQQRQRRGEIASLGGSERSARAAALYRRAFFVDWRVGDAVKYALLPDADFVMEANGPVPRMIAGDTYHRSLDAVAARPFRVVPFFDAGPWGGQWMRHNFDLPDGPPNYAWCFDCVPEENSLLLGFGEEAFELPALDLVRLRPDALLGGDIVARFGAEFPIRFDLLDTMEGGNLSLQVHPRADYACTAFGLPYTQDESYYLLDAGADACVYLGLTDAAEPDAVTEALTAAQAGGPTPDVDALVNRLPARAHDHFLIPAGTIHCSGRDAMVLEISATPYIFTFKLWDWGRVGLDGRPRPIHLEHGLANIDWTRRETVTRTELVNQVTPVASGSNWRRERTGLHPLEFIETERAWFETSVELDTAGTLNVLNLVAGTAAVVESPSDAFAPFEVHYAETFVIPAALGRYRLRSLAPPGATCAVMRAWVRPTGQ</sequence>
<dbReference type="EMBL" id="JAHXZN010000001">
    <property type="protein sequence ID" value="MBW6530276.1"/>
    <property type="molecule type" value="Genomic_DNA"/>
</dbReference>
<dbReference type="InterPro" id="IPR014710">
    <property type="entry name" value="RmlC-like_jellyroll"/>
</dbReference>
<gene>
    <name evidence="3" type="ORF">KZ820_05960</name>
</gene>
<keyword evidence="4" id="KW-1185">Reference proteome</keyword>
<dbReference type="InterPro" id="IPR051804">
    <property type="entry name" value="Carb_Metab_Reg_Kinase/Isom"/>
</dbReference>
<dbReference type="RefSeq" id="WP_219747656.1">
    <property type="nucleotide sequence ID" value="NZ_JAHXZN010000001.1"/>
</dbReference>
<organism evidence="3 4">
    <name type="scientific">Sphingomonas citri</name>
    <dbReference type="NCBI Taxonomy" id="2862499"/>
    <lineage>
        <taxon>Bacteria</taxon>
        <taxon>Pseudomonadati</taxon>
        <taxon>Pseudomonadota</taxon>
        <taxon>Alphaproteobacteria</taxon>
        <taxon>Sphingomonadales</taxon>
        <taxon>Sphingomonadaceae</taxon>
        <taxon>Sphingomonas</taxon>
    </lineage>
</organism>
<comment type="caution">
    <text evidence="3">The sequence shown here is derived from an EMBL/GenBank/DDBJ whole genome shotgun (WGS) entry which is preliminary data.</text>
</comment>
<protein>
    <submittedName>
        <fullName evidence="3">Class I mannose-6-phosphate isomerase</fullName>
    </submittedName>
</protein>
<dbReference type="GO" id="GO:0016853">
    <property type="term" value="F:isomerase activity"/>
    <property type="evidence" value="ECO:0007669"/>
    <property type="project" value="UniProtKB-KW"/>
</dbReference>
<keyword evidence="1" id="KW-0479">Metal-binding</keyword>
<keyword evidence="2" id="KW-0862">Zinc</keyword>
<dbReference type="PANTHER" id="PTHR42742:SF3">
    <property type="entry name" value="FRUCTOKINASE"/>
    <property type="match status" value="1"/>
</dbReference>
<reference evidence="3 4" key="1">
    <citation type="submission" date="2021-07" db="EMBL/GenBank/DDBJ databases">
        <title>Sphingomonas sp.</title>
        <authorList>
            <person name="Feng G."/>
            <person name="Li J."/>
            <person name="Pan M."/>
        </authorList>
    </citation>
    <scope>NUCLEOTIDE SEQUENCE [LARGE SCALE GENOMIC DNA]</scope>
    <source>
        <strain evidence="3 4">RRHST34</strain>
    </source>
</reference>
<dbReference type="PANTHER" id="PTHR42742">
    <property type="entry name" value="TRANSCRIPTIONAL REPRESSOR MPRA"/>
    <property type="match status" value="1"/>
</dbReference>